<dbReference type="KEGG" id="ola:101161502"/>
<dbReference type="Gene3D" id="3.30.460.90">
    <property type="match status" value="1"/>
</dbReference>
<evidence type="ECO:0000256" key="2">
    <source>
        <dbReference type="SAM" id="MobiDB-lite"/>
    </source>
</evidence>
<evidence type="ECO:0000259" key="4">
    <source>
        <dbReference type="Pfam" id="PF20266"/>
    </source>
</evidence>
<proteinExistence type="evidence at transcript level"/>
<dbReference type="InterPro" id="IPR046903">
    <property type="entry name" value="Mab-21-like_nuc_Trfase"/>
</dbReference>
<dbReference type="InterPro" id="IPR024810">
    <property type="entry name" value="MAB21L/cGLR"/>
</dbReference>
<organism evidence="5">
    <name type="scientific">Oryzias latipes</name>
    <name type="common">Japanese rice fish</name>
    <name type="synonym">Japanese killifish</name>
    <dbReference type="NCBI Taxonomy" id="8090"/>
    <lineage>
        <taxon>Eukaryota</taxon>
        <taxon>Metazoa</taxon>
        <taxon>Chordata</taxon>
        <taxon>Craniata</taxon>
        <taxon>Vertebrata</taxon>
        <taxon>Euteleostomi</taxon>
        <taxon>Actinopterygii</taxon>
        <taxon>Neopterygii</taxon>
        <taxon>Teleostei</taxon>
        <taxon>Neoteleostei</taxon>
        <taxon>Acanthomorphata</taxon>
        <taxon>Ovalentaria</taxon>
        <taxon>Atherinomorphae</taxon>
        <taxon>Beloniformes</taxon>
        <taxon>Adrianichthyidae</taxon>
        <taxon>Oryziinae</taxon>
        <taxon>Oryzias</taxon>
    </lineage>
</organism>
<dbReference type="EMBL" id="LC439496">
    <property type="protein sequence ID" value="BBH84652.1"/>
    <property type="molecule type" value="mRNA"/>
</dbReference>
<feature type="region of interest" description="Disordered" evidence="2">
    <location>
        <begin position="1"/>
        <end position="62"/>
    </location>
</feature>
<dbReference type="AlphaFoldDB" id="A0A5S9HX20"/>
<comment type="similarity">
    <text evidence="1">Belongs to the mab-21 family.</text>
</comment>
<dbReference type="RefSeq" id="XP_004077273.1">
    <property type="nucleotide sequence ID" value="XM_004077225.4"/>
</dbReference>
<reference evidence="5" key="1">
    <citation type="journal article" date="2019" name="Dev. Comp. Immunol.">
        <title>Molecular characterization and expression of the teleost cytosolic DNA sensor genes cGAS, LSm14A, DHX9, and DHX36 in Japanese medaka, Oryzias latipes.</title>
        <authorList>
            <person name="Murakami S."/>
            <person name="Morimoto N."/>
            <person name="Kono T."/>
            <person name="Sakai M."/>
            <person name="Hikima J."/>
        </authorList>
    </citation>
    <scope>NUCLEOTIDE SEQUENCE</scope>
    <source>
        <strain evidence="5">Cab</strain>
        <tissue evidence="5">Intestine</tissue>
    </source>
</reference>
<evidence type="ECO:0000313" key="5">
    <source>
        <dbReference type="EMBL" id="BBH84652.1"/>
    </source>
</evidence>
<dbReference type="Gene3D" id="1.10.1410.40">
    <property type="match status" value="1"/>
</dbReference>
<accession>A0A5S9HX20</accession>
<feature type="domain" description="Mab-21-like nucleotidyltransferase" evidence="3">
    <location>
        <begin position="205"/>
        <end position="384"/>
    </location>
</feature>
<dbReference type="SMART" id="SM01265">
    <property type="entry name" value="Mab-21"/>
    <property type="match status" value="1"/>
</dbReference>
<dbReference type="FunFam" id="1.10.1410.40:FF:000007">
    <property type="entry name" value="Cyclic GMP-AMP synthase"/>
    <property type="match status" value="1"/>
</dbReference>
<dbReference type="PANTHER" id="PTHR10656">
    <property type="entry name" value="CELL FATE DETERMINING PROTEIN MAB21-RELATED"/>
    <property type="match status" value="1"/>
</dbReference>
<dbReference type="InterPro" id="IPR046906">
    <property type="entry name" value="Mab-21_HhH/H2TH-like"/>
</dbReference>
<sequence length="513" mass="57945">MSVRGRPCKTNSPDSSEPETKTRQKQAPQPRCSAAEKTNGTRRRANKQDQQKEKQQEKSCVEMRAKNADCVAEEAGNPTAGSAVQICQATTKTTKKSAKPKQEDHNSVEGKKKSPEMKKPNRIKSPERPREETVKKKGDSILKETVKKKDDVILKETLKILKIKMEERSNVAKEINDIKKHLTNHLKEKTQLFKEVQEPLNTGSYYENLKISNPDEFDVMLPLLVERAKPEPFKEDGAFYKVALQRENNPLKDLQKDGFLPASQILAEFRKEVKKLLKNVEEWKMVQAKPGCPAVTLTKTVGSIPVSLDLVLCLQVKSSWPPFTTDGFKIEGWLGAKTKQEHKRKPYYLVPKYEGKGSVEHNGVASKDAWRISFSHIEKEILKNHGSAKTCCERGGENCCRKDCLKLLKHLLHLLKEHDPSLKDVCSYHAKTTLLHACCARNKDDDWKASELLGCFKQLLLDFQGHLEAGKLQNFFVPGQNLLSGITKKTLNDLAKQIEEQLLNGFPIFAAGL</sequence>
<feature type="region of interest" description="Disordered" evidence="2">
    <location>
        <begin position="90"/>
        <end position="138"/>
    </location>
</feature>
<protein>
    <submittedName>
        <fullName evidence="5">Cyclic GMP-AMP synthase</fullName>
    </submittedName>
</protein>
<evidence type="ECO:0000256" key="1">
    <source>
        <dbReference type="ARBA" id="ARBA00008307"/>
    </source>
</evidence>
<dbReference type="PANTHER" id="PTHR10656:SF35">
    <property type="entry name" value="CYCLIC GMP-AMP SYNTHASE"/>
    <property type="match status" value="1"/>
</dbReference>
<dbReference type="SMR" id="A0A5S9HX20"/>
<dbReference type="Pfam" id="PF20266">
    <property type="entry name" value="Mab-21_C"/>
    <property type="match status" value="1"/>
</dbReference>
<dbReference type="OrthoDB" id="6054650at2759"/>
<feature type="domain" description="Mab-21-like HhH/H2TH-like" evidence="4">
    <location>
        <begin position="400"/>
        <end position="499"/>
    </location>
</feature>
<feature type="compositionally biased region" description="Basic and acidic residues" evidence="2">
    <location>
        <begin position="100"/>
        <end position="138"/>
    </location>
</feature>
<dbReference type="GeneID" id="101161502"/>
<evidence type="ECO:0000259" key="3">
    <source>
        <dbReference type="Pfam" id="PF03281"/>
    </source>
</evidence>
<dbReference type="CTD" id="557043"/>
<feature type="compositionally biased region" description="Basic and acidic residues" evidence="2">
    <location>
        <begin position="46"/>
        <end position="62"/>
    </location>
</feature>
<dbReference type="Pfam" id="PF03281">
    <property type="entry name" value="Mab-21"/>
    <property type="match status" value="1"/>
</dbReference>
<name>A0A5S9HX20_ORYLA</name>